<evidence type="ECO:0000313" key="4">
    <source>
        <dbReference type="Proteomes" id="UP001219518"/>
    </source>
</evidence>
<protein>
    <submittedName>
        <fullName evidence="3">L-lactate dehydrogenase 2</fullName>
    </submittedName>
</protein>
<evidence type="ECO:0000256" key="2">
    <source>
        <dbReference type="SAM" id="MobiDB-lite"/>
    </source>
</evidence>
<dbReference type="EMBL" id="JAHWGI010001354">
    <property type="protein sequence ID" value="KAK3928779.1"/>
    <property type="molecule type" value="Genomic_DNA"/>
</dbReference>
<dbReference type="Proteomes" id="UP001219518">
    <property type="component" value="Unassembled WGS sequence"/>
</dbReference>
<feature type="compositionally biased region" description="Polar residues" evidence="2">
    <location>
        <begin position="179"/>
        <end position="192"/>
    </location>
</feature>
<comment type="caution">
    <text evidence="3">The sequence shown here is derived from an EMBL/GenBank/DDBJ whole genome shotgun (WGS) entry which is preliminary data.</text>
</comment>
<name>A0AAE1HXG5_9NEOP</name>
<gene>
    <name evidence="3" type="ORF">KUF71_017002</name>
</gene>
<sequence length="486" mass="55523">MDESAKKEFVVHIRHVNNKTIQKDVLATQLYVLPNKEPLNRCYKFRPKSLEFSKGREYGLQEGDKMVKYFIILMAESYEQLQILKGQSHKRIAMPTRKSISPPEVPFSEYTILKPCKVNSASEKEESKCEKKSAVSSVRKNVKSNQDAAILEKLAKRKGEEEVCDVEEKKSKDKEEMSTWETVSVNGGNTPGLNQEGDIHFEPCETCGPKMATLQQQLDVALAASHAWHEKYENLLERNQAYKKQLDQQSEKINQINEKLAKLPDEIRVQKKDCWLSALPSNLLVPIEEEFEDFVVPEGCYYIGNGQTVSGVSLGPCADGDTMRKRVEALCDALFKSDVPFMSPSGKREKYGHLLPKNIKVLECHYNSMRALLNRMPWEDLSQKECKKNTLSMMKEGVRKYLSLKCIEYVRKNHPESFLAIEAKKRAMKEDDKEGKTADDEKGEKEADKNEKTEYDKEGKNDEESVEENVGQELDGMNDSFGADFM</sequence>
<feature type="region of interest" description="Disordered" evidence="2">
    <location>
        <begin position="429"/>
        <end position="486"/>
    </location>
</feature>
<reference evidence="3" key="1">
    <citation type="submission" date="2021-07" db="EMBL/GenBank/DDBJ databases">
        <authorList>
            <person name="Catto M.A."/>
            <person name="Jacobson A."/>
            <person name="Kennedy G."/>
            <person name="Labadie P."/>
            <person name="Hunt B.G."/>
            <person name="Srinivasan R."/>
        </authorList>
    </citation>
    <scope>NUCLEOTIDE SEQUENCE</scope>
    <source>
        <strain evidence="3">PL_HMW_Pooled</strain>
        <tissue evidence="3">Head</tissue>
    </source>
</reference>
<feature type="region of interest" description="Disordered" evidence="2">
    <location>
        <begin position="168"/>
        <end position="192"/>
    </location>
</feature>
<reference evidence="3" key="2">
    <citation type="journal article" date="2023" name="BMC Genomics">
        <title>Pest status, molecular evolution, and epigenetic factors derived from the genome assembly of Frankliniella fusca, a thysanopteran phytovirus vector.</title>
        <authorList>
            <person name="Catto M.A."/>
            <person name="Labadie P.E."/>
            <person name="Jacobson A.L."/>
            <person name="Kennedy G.G."/>
            <person name="Srinivasan R."/>
            <person name="Hunt B.G."/>
        </authorList>
    </citation>
    <scope>NUCLEOTIDE SEQUENCE</scope>
    <source>
        <strain evidence="3">PL_HMW_Pooled</strain>
    </source>
</reference>
<keyword evidence="4" id="KW-1185">Reference proteome</keyword>
<organism evidence="3 4">
    <name type="scientific">Frankliniella fusca</name>
    <dbReference type="NCBI Taxonomy" id="407009"/>
    <lineage>
        <taxon>Eukaryota</taxon>
        <taxon>Metazoa</taxon>
        <taxon>Ecdysozoa</taxon>
        <taxon>Arthropoda</taxon>
        <taxon>Hexapoda</taxon>
        <taxon>Insecta</taxon>
        <taxon>Pterygota</taxon>
        <taxon>Neoptera</taxon>
        <taxon>Paraneoptera</taxon>
        <taxon>Thysanoptera</taxon>
        <taxon>Terebrantia</taxon>
        <taxon>Thripoidea</taxon>
        <taxon>Thripidae</taxon>
        <taxon>Frankliniella</taxon>
    </lineage>
</organism>
<feature type="compositionally biased region" description="Basic and acidic residues" evidence="2">
    <location>
        <begin position="168"/>
        <end position="177"/>
    </location>
</feature>
<dbReference type="AlphaFoldDB" id="A0AAE1HXG5"/>
<accession>A0AAE1HXG5</accession>
<evidence type="ECO:0000313" key="3">
    <source>
        <dbReference type="EMBL" id="KAK3928779.1"/>
    </source>
</evidence>
<proteinExistence type="predicted"/>
<feature type="compositionally biased region" description="Basic and acidic residues" evidence="2">
    <location>
        <begin position="429"/>
        <end position="463"/>
    </location>
</feature>
<feature type="coiled-coil region" evidence="1">
    <location>
        <begin position="229"/>
        <end position="266"/>
    </location>
</feature>
<keyword evidence="1" id="KW-0175">Coiled coil</keyword>
<evidence type="ECO:0000256" key="1">
    <source>
        <dbReference type="SAM" id="Coils"/>
    </source>
</evidence>